<dbReference type="EMBL" id="BMAW01016010">
    <property type="protein sequence ID" value="GFT46699.1"/>
    <property type="molecule type" value="Genomic_DNA"/>
</dbReference>
<proteinExistence type="predicted"/>
<organism evidence="1 2">
    <name type="scientific">Nephila pilipes</name>
    <name type="common">Giant wood spider</name>
    <name type="synonym">Nephila maculata</name>
    <dbReference type="NCBI Taxonomy" id="299642"/>
    <lineage>
        <taxon>Eukaryota</taxon>
        <taxon>Metazoa</taxon>
        <taxon>Ecdysozoa</taxon>
        <taxon>Arthropoda</taxon>
        <taxon>Chelicerata</taxon>
        <taxon>Arachnida</taxon>
        <taxon>Araneae</taxon>
        <taxon>Araneomorphae</taxon>
        <taxon>Entelegynae</taxon>
        <taxon>Araneoidea</taxon>
        <taxon>Nephilidae</taxon>
        <taxon>Nephila</taxon>
    </lineage>
</organism>
<keyword evidence="2" id="KW-1185">Reference proteome</keyword>
<comment type="caution">
    <text evidence="1">The sequence shown here is derived from an EMBL/GenBank/DDBJ whole genome shotgun (WGS) entry which is preliminary data.</text>
</comment>
<dbReference type="Proteomes" id="UP000887013">
    <property type="component" value="Unassembled WGS sequence"/>
</dbReference>
<gene>
    <name evidence="1" type="ORF">NPIL_83481</name>
</gene>
<name>A0A8X6P4Y0_NEPPI</name>
<dbReference type="AlphaFoldDB" id="A0A8X6P4Y0"/>
<reference evidence="1" key="1">
    <citation type="submission" date="2020-08" db="EMBL/GenBank/DDBJ databases">
        <title>Multicomponent nature underlies the extraordinary mechanical properties of spider dragline silk.</title>
        <authorList>
            <person name="Kono N."/>
            <person name="Nakamura H."/>
            <person name="Mori M."/>
            <person name="Yoshida Y."/>
            <person name="Ohtoshi R."/>
            <person name="Malay A.D."/>
            <person name="Moran D.A.P."/>
            <person name="Tomita M."/>
            <person name="Numata K."/>
            <person name="Arakawa K."/>
        </authorList>
    </citation>
    <scope>NUCLEOTIDE SEQUENCE</scope>
</reference>
<protein>
    <submittedName>
        <fullName evidence="1">Uncharacterized protein</fullName>
    </submittedName>
</protein>
<evidence type="ECO:0000313" key="1">
    <source>
        <dbReference type="EMBL" id="GFT46699.1"/>
    </source>
</evidence>
<accession>A0A8X6P4Y0</accession>
<sequence>MIGLSKTAIHSIVTDGLKMRTLCAKMLSKILIPDPRDFHVTISEEIDRVTSYLRFKKHVITGDESWMFLYDLETKRQREEWHTQTQLEQIRLG</sequence>
<evidence type="ECO:0000313" key="2">
    <source>
        <dbReference type="Proteomes" id="UP000887013"/>
    </source>
</evidence>
<dbReference type="OrthoDB" id="10017160at2759"/>